<dbReference type="RefSeq" id="WP_012970392.1">
    <property type="nucleotide sequence ID" value="NZ_JABZEO010000017.1"/>
</dbReference>
<evidence type="ECO:0000313" key="1">
    <source>
        <dbReference type="EMBL" id="NVZ11178.1"/>
    </source>
</evidence>
<keyword evidence="2" id="KW-1185">Reference proteome</keyword>
<reference evidence="1 2" key="1">
    <citation type="submission" date="2020-06" db="EMBL/GenBank/DDBJ databases">
        <title>Whole-genome sequence of Allochromatium humboldtianum DSM 21881, type strain.</title>
        <authorList>
            <person name="Kyndt J.A."/>
            <person name="Meyer T.E."/>
        </authorList>
    </citation>
    <scope>NUCLEOTIDE SEQUENCE [LARGE SCALE GENOMIC DNA]</scope>
    <source>
        <strain evidence="1 2">DSM 21881</strain>
    </source>
</reference>
<dbReference type="EMBL" id="JABZEO010000017">
    <property type="protein sequence ID" value="NVZ11178.1"/>
    <property type="molecule type" value="Genomic_DNA"/>
</dbReference>
<accession>A0A850RCW5</accession>
<sequence length="58" mass="6216">MVEILLAPLVVFLALAGWVGVQQLYARFQARYPQLGPFRDSGGGCSCTKGHCSSKNAC</sequence>
<proteinExistence type="predicted"/>
<protein>
    <submittedName>
        <fullName evidence="1">Uncharacterized protein</fullName>
    </submittedName>
</protein>
<name>A0A850RCW5_9GAMM</name>
<comment type="caution">
    <text evidence="1">The sequence shown here is derived from an EMBL/GenBank/DDBJ whole genome shotgun (WGS) entry which is preliminary data.</text>
</comment>
<organism evidence="1 2">
    <name type="scientific">Allochromatium humboldtianum</name>
    <dbReference type="NCBI Taxonomy" id="504901"/>
    <lineage>
        <taxon>Bacteria</taxon>
        <taxon>Pseudomonadati</taxon>
        <taxon>Pseudomonadota</taxon>
        <taxon>Gammaproteobacteria</taxon>
        <taxon>Chromatiales</taxon>
        <taxon>Chromatiaceae</taxon>
        <taxon>Allochromatium</taxon>
    </lineage>
</organism>
<evidence type="ECO:0000313" key="2">
    <source>
        <dbReference type="Proteomes" id="UP000592294"/>
    </source>
</evidence>
<dbReference type="AlphaFoldDB" id="A0A850RCW5"/>
<gene>
    <name evidence="1" type="ORF">HW932_18160</name>
</gene>
<dbReference type="Proteomes" id="UP000592294">
    <property type="component" value="Unassembled WGS sequence"/>
</dbReference>